<evidence type="ECO:0000256" key="2">
    <source>
        <dbReference type="ARBA" id="ARBA00009156"/>
    </source>
</evidence>
<keyword evidence="4 6" id="KW-0808">Transferase</keyword>
<dbReference type="EC" id="2.7.1.30" evidence="3"/>
<reference evidence="9 10" key="1">
    <citation type="journal article" date="2013" name="Genome Biol.">
        <title>Draft genome of the mountain pine beetle, Dendroctonus ponderosae Hopkins, a major forest pest.</title>
        <authorList>
            <person name="Keeling C.I."/>
            <person name="Yuen M.M."/>
            <person name="Liao N.Y."/>
            <person name="Docking T.R."/>
            <person name="Chan S.K."/>
            <person name="Taylor G.A."/>
            <person name="Palmquist D.L."/>
            <person name="Jackman S.D."/>
            <person name="Nguyen A."/>
            <person name="Li M."/>
            <person name="Henderson H."/>
            <person name="Janes J.K."/>
            <person name="Zhao Y."/>
            <person name="Pandoh P."/>
            <person name="Moore R."/>
            <person name="Sperling F.A."/>
            <person name="Huber D.P."/>
            <person name="Birol I."/>
            <person name="Jones S.J."/>
            <person name="Bohlmann J."/>
        </authorList>
    </citation>
    <scope>NUCLEOTIDE SEQUENCE</scope>
</reference>
<comment type="pathway">
    <text evidence="1">Polyol metabolism; glycerol degradation via glycerol kinase pathway; sn-glycerol 3-phosphate from glycerol: step 1/1.</text>
</comment>
<evidence type="ECO:0000259" key="8">
    <source>
        <dbReference type="Pfam" id="PF02782"/>
    </source>
</evidence>
<dbReference type="InterPro" id="IPR043129">
    <property type="entry name" value="ATPase_NBD"/>
</dbReference>
<evidence type="ECO:0000256" key="4">
    <source>
        <dbReference type="ARBA" id="ARBA00022679"/>
    </source>
</evidence>
<dbReference type="SUPFAM" id="SSF53067">
    <property type="entry name" value="Actin-like ATPase domain"/>
    <property type="match status" value="2"/>
</dbReference>
<dbReference type="UniPathway" id="UPA00618">
    <property type="reaction ID" value="UER00672"/>
</dbReference>
<name>U4ULE5_DENPD</name>
<dbReference type="InterPro" id="IPR018485">
    <property type="entry name" value="FGGY_C"/>
</dbReference>
<dbReference type="GO" id="GO:0004370">
    <property type="term" value="F:glycerol kinase activity"/>
    <property type="evidence" value="ECO:0007669"/>
    <property type="project" value="UniProtKB-EC"/>
</dbReference>
<proteinExistence type="inferred from homology"/>
<dbReference type="EMBL" id="KB632353">
    <property type="protein sequence ID" value="ERL93318.1"/>
    <property type="molecule type" value="Genomic_DNA"/>
</dbReference>
<dbReference type="GO" id="GO:0006641">
    <property type="term" value="P:triglyceride metabolic process"/>
    <property type="evidence" value="ECO:0007669"/>
    <property type="project" value="TreeGrafter"/>
</dbReference>
<dbReference type="PROSITE" id="PS00933">
    <property type="entry name" value="FGGY_KINASES_1"/>
    <property type="match status" value="1"/>
</dbReference>
<dbReference type="Pfam" id="PF02782">
    <property type="entry name" value="FGGY_C"/>
    <property type="match status" value="1"/>
</dbReference>
<dbReference type="GO" id="GO:0005739">
    <property type="term" value="C:mitochondrion"/>
    <property type="evidence" value="ECO:0007669"/>
    <property type="project" value="TreeGrafter"/>
</dbReference>
<evidence type="ECO:0000256" key="1">
    <source>
        <dbReference type="ARBA" id="ARBA00005190"/>
    </source>
</evidence>
<evidence type="ECO:0000313" key="9">
    <source>
        <dbReference type="EMBL" id="ERL93318.1"/>
    </source>
</evidence>
<dbReference type="Pfam" id="PF00370">
    <property type="entry name" value="FGGY_N"/>
    <property type="match status" value="1"/>
</dbReference>
<feature type="domain" description="Carbohydrate kinase FGGY C-terminal" evidence="8">
    <location>
        <begin position="187"/>
        <end position="343"/>
    </location>
</feature>
<dbReference type="OrthoDB" id="5422795at2759"/>
<evidence type="ECO:0000256" key="3">
    <source>
        <dbReference type="ARBA" id="ARBA00012099"/>
    </source>
</evidence>
<evidence type="ECO:0000313" key="10">
    <source>
        <dbReference type="Proteomes" id="UP000030742"/>
    </source>
</evidence>
<dbReference type="PANTHER" id="PTHR10196:SF40">
    <property type="entry name" value="GLYCEROL KINASE"/>
    <property type="match status" value="1"/>
</dbReference>
<keyword evidence="5 6" id="KW-0418">Kinase</keyword>
<evidence type="ECO:0000256" key="5">
    <source>
        <dbReference type="ARBA" id="ARBA00022777"/>
    </source>
</evidence>
<evidence type="ECO:0000259" key="7">
    <source>
        <dbReference type="Pfam" id="PF00370"/>
    </source>
</evidence>
<dbReference type="InterPro" id="IPR018483">
    <property type="entry name" value="Carb_kinase_FGGY_CS"/>
</dbReference>
<dbReference type="PROSITE" id="PS00445">
    <property type="entry name" value="FGGY_KINASES_2"/>
    <property type="match status" value="1"/>
</dbReference>
<gene>
    <name evidence="9" type="ORF">D910_10612</name>
</gene>
<dbReference type="GO" id="GO:0019563">
    <property type="term" value="P:glycerol catabolic process"/>
    <property type="evidence" value="ECO:0007669"/>
    <property type="project" value="UniProtKB-UniPathway"/>
</dbReference>
<dbReference type="STRING" id="77166.U4ULE5"/>
<feature type="domain" description="Carbohydrate kinase FGGY N-terminal" evidence="7">
    <location>
        <begin position="16"/>
        <end position="171"/>
    </location>
</feature>
<accession>U4ULE5</accession>
<dbReference type="Proteomes" id="UP000030742">
    <property type="component" value="Unassembled WGS sequence"/>
</dbReference>
<dbReference type="InterPro" id="IPR018484">
    <property type="entry name" value="FGGY_N"/>
</dbReference>
<dbReference type="AlphaFoldDB" id="U4ULE5"/>
<organism evidence="9 10">
    <name type="scientific">Dendroctonus ponderosae</name>
    <name type="common">Mountain pine beetle</name>
    <dbReference type="NCBI Taxonomy" id="77166"/>
    <lineage>
        <taxon>Eukaryota</taxon>
        <taxon>Metazoa</taxon>
        <taxon>Ecdysozoa</taxon>
        <taxon>Arthropoda</taxon>
        <taxon>Hexapoda</taxon>
        <taxon>Insecta</taxon>
        <taxon>Pterygota</taxon>
        <taxon>Neoptera</taxon>
        <taxon>Endopterygota</taxon>
        <taxon>Coleoptera</taxon>
        <taxon>Polyphaga</taxon>
        <taxon>Cucujiformia</taxon>
        <taxon>Curculionidae</taxon>
        <taxon>Scolytinae</taxon>
        <taxon>Dendroctonus</taxon>
    </lineage>
</organism>
<comment type="similarity">
    <text evidence="2 6">Belongs to the FGGY kinase family.</text>
</comment>
<dbReference type="PANTHER" id="PTHR10196">
    <property type="entry name" value="SUGAR KINASE"/>
    <property type="match status" value="1"/>
</dbReference>
<dbReference type="Gene3D" id="3.30.420.40">
    <property type="match status" value="2"/>
</dbReference>
<sequence length="346" mass="38223">MGVDCPTLPLTHGLSVWNDIRTNSTVDVILAKIPDNNKNHFKSVCGLPVSPYFSAFKLKWLIQHVPAVRKAIRAKTCLFGTVDTWLLWNLTGGPNGGKHLTDVTNASRTFLMNIETLYWDSQLLSTFKIPQALLPEIRSSAEIYGKIRDGWPLEKVPISGILGNQQSALLGHSCFREGMAKSTYRSGCFLLYNTGTSRVHSSHGLVTTVAYKFGDEPAIYALEGSVAVAGAAIKWLRDNMGFIKNINEDTESLAKEVFTTGDVYFVPAFKGLFAPYWRQDARGIICGLTAFSTKQHIIRAALESVCFQTRDVLEAMNKDCGIPLSKLNVDGIMTTNNLLMQLQVNV</sequence>
<evidence type="ECO:0000256" key="6">
    <source>
        <dbReference type="RuleBase" id="RU003733"/>
    </source>
</evidence>
<protein>
    <recommendedName>
        <fullName evidence="3">glycerol kinase</fullName>
        <ecNumber evidence="3">2.7.1.30</ecNumber>
    </recommendedName>
</protein>
<dbReference type="GO" id="GO:0046167">
    <property type="term" value="P:glycerol-3-phosphate biosynthetic process"/>
    <property type="evidence" value="ECO:0007669"/>
    <property type="project" value="TreeGrafter"/>
</dbReference>